<dbReference type="Proteomes" id="UP001190700">
    <property type="component" value="Unassembled WGS sequence"/>
</dbReference>
<evidence type="ECO:0000256" key="2">
    <source>
        <dbReference type="SAM" id="Phobius"/>
    </source>
</evidence>
<organism evidence="3 4">
    <name type="scientific">Cymbomonas tetramitiformis</name>
    <dbReference type="NCBI Taxonomy" id="36881"/>
    <lineage>
        <taxon>Eukaryota</taxon>
        <taxon>Viridiplantae</taxon>
        <taxon>Chlorophyta</taxon>
        <taxon>Pyramimonadophyceae</taxon>
        <taxon>Pyramimonadales</taxon>
        <taxon>Pyramimonadaceae</taxon>
        <taxon>Cymbomonas</taxon>
    </lineage>
</organism>
<keyword evidence="2" id="KW-1133">Transmembrane helix</keyword>
<dbReference type="SUPFAM" id="SSF54928">
    <property type="entry name" value="RNA-binding domain, RBD"/>
    <property type="match status" value="1"/>
</dbReference>
<reference evidence="3 4" key="1">
    <citation type="journal article" date="2015" name="Genome Biol. Evol.">
        <title>Comparative Genomics of a Bacterivorous Green Alga Reveals Evolutionary Causalities and Consequences of Phago-Mixotrophic Mode of Nutrition.</title>
        <authorList>
            <person name="Burns J.A."/>
            <person name="Paasch A."/>
            <person name="Narechania A."/>
            <person name="Kim E."/>
        </authorList>
    </citation>
    <scope>NUCLEOTIDE SEQUENCE [LARGE SCALE GENOMIC DNA]</scope>
    <source>
        <strain evidence="3 4">PLY_AMNH</strain>
    </source>
</reference>
<dbReference type="InterPro" id="IPR035979">
    <property type="entry name" value="RBD_domain_sf"/>
</dbReference>
<feature type="transmembrane region" description="Helical" evidence="2">
    <location>
        <begin position="140"/>
        <end position="163"/>
    </location>
</feature>
<dbReference type="EMBL" id="LGRX02023403">
    <property type="protein sequence ID" value="KAK3254571.1"/>
    <property type="molecule type" value="Genomic_DNA"/>
</dbReference>
<dbReference type="InterPro" id="IPR012677">
    <property type="entry name" value="Nucleotide-bd_a/b_plait_sf"/>
</dbReference>
<evidence type="ECO:0008006" key="5">
    <source>
        <dbReference type="Google" id="ProtNLM"/>
    </source>
</evidence>
<dbReference type="GO" id="GO:0003676">
    <property type="term" value="F:nucleic acid binding"/>
    <property type="evidence" value="ECO:0007669"/>
    <property type="project" value="InterPro"/>
</dbReference>
<keyword evidence="2" id="KW-0472">Membrane</keyword>
<comment type="caution">
    <text evidence="3">The sequence shown here is derived from an EMBL/GenBank/DDBJ whole genome shotgun (WGS) entry which is preliminary data.</text>
</comment>
<feature type="region of interest" description="Disordered" evidence="1">
    <location>
        <begin position="75"/>
        <end position="101"/>
    </location>
</feature>
<proteinExistence type="predicted"/>
<evidence type="ECO:0000256" key="1">
    <source>
        <dbReference type="SAM" id="MobiDB-lite"/>
    </source>
</evidence>
<feature type="non-terminal residue" evidence="3">
    <location>
        <position position="1"/>
    </location>
</feature>
<gene>
    <name evidence="3" type="ORF">CYMTET_36216</name>
</gene>
<dbReference type="AlphaFoldDB" id="A0AAE0F773"/>
<evidence type="ECO:0000313" key="3">
    <source>
        <dbReference type="EMBL" id="KAK3254571.1"/>
    </source>
</evidence>
<keyword evidence="4" id="KW-1185">Reference proteome</keyword>
<feature type="transmembrane region" description="Helical" evidence="2">
    <location>
        <begin position="206"/>
        <end position="230"/>
    </location>
</feature>
<sequence length="368" mass="41291">RFEAKSWGNMDRCFRESLTDSIARVKGLTPKEATQPPQDEDFEHVEPSLEVAKTRAKCLRVYSAAGRAEDYRMQSNKESAALSEDSSSDLRSPAASQSEASTSYVADSSGVEYPLWSTTYTELGQLGMGIGMYFQIMEMLVGLSAIWTTSALTLLYTCLHFAFNCSSGEEFLISGVSRTSFASILVNNHFETLEGSIPSCAGLSSWKIIFCISCFDTIAALVFFIGVMWLRHTKRQEQQRMDKESITCRDYSVWVRGLPHNVAHENEIRQHFEHYGQLAQVHIVRSVGKLLSCRKRYTKILQALRENSATLFLSKGQCGARYAMHPPLLFLLVTEALRSYLAFVTAVQVHHFTPGARIHLSIKAGRLQ</sequence>
<keyword evidence="2" id="KW-0812">Transmembrane</keyword>
<accession>A0AAE0F773</accession>
<name>A0AAE0F773_9CHLO</name>
<protein>
    <recommendedName>
        <fullName evidence="5">RRM domain-containing protein</fullName>
    </recommendedName>
</protein>
<evidence type="ECO:0000313" key="4">
    <source>
        <dbReference type="Proteomes" id="UP001190700"/>
    </source>
</evidence>
<dbReference type="Gene3D" id="3.30.70.330">
    <property type="match status" value="1"/>
</dbReference>
<feature type="region of interest" description="Disordered" evidence="1">
    <location>
        <begin position="26"/>
        <end position="45"/>
    </location>
</feature>